<evidence type="ECO:0000313" key="4">
    <source>
        <dbReference type="Proteomes" id="UP001365405"/>
    </source>
</evidence>
<accession>A0ABU9CD73</accession>
<dbReference type="PANTHER" id="PTHR30469:SF15">
    <property type="entry name" value="HLYD FAMILY OF SECRETION PROTEINS"/>
    <property type="match status" value="1"/>
</dbReference>
<dbReference type="InterPro" id="IPR058637">
    <property type="entry name" value="YknX-like_C"/>
</dbReference>
<proteinExistence type="predicted"/>
<sequence length="411" mass="42892">MKRNTRITIAVAGAITLALLAWAFAPRPLAVEVATVAKGRYEQAVVEDGRTRLRDRYAVTAPLAGRLARIALREGDAVSVGQVLAEITPQPAPMLDARTRAELQAREASARAGVQRAIAGVGQQKVALAQARTDLARSEQLAQQGFVAPTKLDSDRLAVQAAQQALAAAEQAQHVAEHEVQQARAALLASAPAGTAGGQPFAVRAPVAGRVLKIHQVSENTVAPGTVLLELGDTARLEIVAELLTTEALALTSGAPVRIDRWGGAGELQARVRQVEPAGFTKVSALGVEEQRVNVLIDLTSPPEQWRALGDGYRVGVRVLTQQRDGVLMVPVSAVFPVPGQAAVNGQAAVFALVDGHARLKNITLGGRNGQQAWVSSGLAEGETVIVYPPAAVADGVRVKARAVPTLSAGG</sequence>
<feature type="coiled-coil region" evidence="1">
    <location>
        <begin position="152"/>
        <end position="186"/>
    </location>
</feature>
<keyword evidence="4" id="KW-1185">Reference proteome</keyword>
<dbReference type="RefSeq" id="WP_341408817.1">
    <property type="nucleotide sequence ID" value="NZ_JBBUTH010000001.1"/>
</dbReference>
<dbReference type="Gene3D" id="2.40.420.20">
    <property type="match status" value="1"/>
</dbReference>
<dbReference type="Proteomes" id="UP001365405">
    <property type="component" value="Unassembled WGS sequence"/>
</dbReference>
<protein>
    <submittedName>
        <fullName evidence="3">HlyD family efflux transporter periplasmic adaptor subunit</fullName>
    </submittedName>
</protein>
<comment type="caution">
    <text evidence="3">The sequence shown here is derived from an EMBL/GenBank/DDBJ whole genome shotgun (WGS) entry which is preliminary data.</text>
</comment>
<evidence type="ECO:0000313" key="3">
    <source>
        <dbReference type="EMBL" id="MEK8049145.1"/>
    </source>
</evidence>
<evidence type="ECO:0000259" key="2">
    <source>
        <dbReference type="Pfam" id="PF25989"/>
    </source>
</evidence>
<dbReference type="EMBL" id="JBBUTH010000001">
    <property type="protein sequence ID" value="MEK8049145.1"/>
    <property type="molecule type" value="Genomic_DNA"/>
</dbReference>
<organism evidence="3 4">
    <name type="scientific">Pseudaquabacterium inlustre</name>
    <dbReference type="NCBI Taxonomy" id="2984192"/>
    <lineage>
        <taxon>Bacteria</taxon>
        <taxon>Pseudomonadati</taxon>
        <taxon>Pseudomonadota</taxon>
        <taxon>Betaproteobacteria</taxon>
        <taxon>Burkholderiales</taxon>
        <taxon>Sphaerotilaceae</taxon>
        <taxon>Pseudaquabacterium</taxon>
    </lineage>
</organism>
<feature type="domain" description="YknX-like C-terminal permuted SH3-like" evidence="2">
    <location>
        <begin position="329"/>
        <end position="400"/>
    </location>
</feature>
<evidence type="ECO:0000256" key="1">
    <source>
        <dbReference type="SAM" id="Coils"/>
    </source>
</evidence>
<dbReference type="Gene3D" id="1.10.287.470">
    <property type="entry name" value="Helix hairpin bin"/>
    <property type="match status" value="1"/>
</dbReference>
<dbReference type="PANTHER" id="PTHR30469">
    <property type="entry name" value="MULTIDRUG RESISTANCE PROTEIN MDTA"/>
    <property type="match status" value="1"/>
</dbReference>
<keyword evidence="1" id="KW-0175">Coiled coil</keyword>
<reference evidence="3 4" key="1">
    <citation type="submission" date="2024-04" db="EMBL/GenBank/DDBJ databases">
        <title>Novel species of the genus Ideonella isolated from streams.</title>
        <authorList>
            <person name="Lu H."/>
        </authorList>
    </citation>
    <scope>NUCLEOTIDE SEQUENCE [LARGE SCALE GENOMIC DNA]</scope>
    <source>
        <strain evidence="3 4">DXS22W</strain>
    </source>
</reference>
<gene>
    <name evidence="3" type="ORF">AACH10_02735</name>
</gene>
<dbReference type="Pfam" id="PF25989">
    <property type="entry name" value="YknX_C"/>
    <property type="match status" value="1"/>
</dbReference>
<dbReference type="Gene3D" id="2.40.50.100">
    <property type="match status" value="1"/>
</dbReference>
<name>A0ABU9CD73_9BURK</name>